<sequence>MDECSKKLIIWDFDGVMADTEKLWLENRRQMINEKFGLNWDFDTTNKHLGGMSDKTKRLNMDKLGLTTDDEFWKESMARDMAVMAKGFEATPGTEDILNCREIKQCVATGGIYSKSVEKLKTIGFWGKYINDTNLFTADMVEHGKPEPELFLLAAAKMGELPETCVVIEDSLAGMTAGLRAGMTVIAYIGCEMNNNPENIKNIRALGVKHIFSTMAEIKDFLGICKYTFDKI</sequence>
<dbReference type="PANTHER" id="PTHR18901:SF38">
    <property type="entry name" value="PSEUDOURIDINE-5'-PHOSPHATASE"/>
    <property type="match status" value="1"/>
</dbReference>
<dbReference type="Gene3D" id="3.40.50.1000">
    <property type="entry name" value="HAD superfamily/HAD-like"/>
    <property type="match status" value="1"/>
</dbReference>
<dbReference type="InterPro" id="IPR036412">
    <property type="entry name" value="HAD-like_sf"/>
</dbReference>
<dbReference type="InterPro" id="IPR023198">
    <property type="entry name" value="PGP-like_dom2"/>
</dbReference>
<dbReference type="SFLD" id="SFLDS00003">
    <property type="entry name" value="Haloacid_Dehalogenase"/>
    <property type="match status" value="1"/>
</dbReference>
<reference evidence="1" key="1">
    <citation type="submission" date="2020-10" db="EMBL/GenBank/DDBJ databases">
        <authorList>
            <person name="Gilroy R."/>
        </authorList>
    </citation>
    <scope>NUCLEOTIDE SEQUENCE</scope>
    <source>
        <strain evidence="1">ChiW3-316</strain>
    </source>
</reference>
<gene>
    <name evidence="1" type="ORF">IAD20_02430</name>
</gene>
<dbReference type="InterPro" id="IPR041492">
    <property type="entry name" value="HAD_2"/>
</dbReference>
<evidence type="ECO:0000313" key="2">
    <source>
        <dbReference type="Proteomes" id="UP000824107"/>
    </source>
</evidence>
<proteinExistence type="predicted"/>
<dbReference type="SUPFAM" id="SSF56784">
    <property type="entry name" value="HAD-like"/>
    <property type="match status" value="1"/>
</dbReference>
<dbReference type="InterPro" id="IPR023214">
    <property type="entry name" value="HAD_sf"/>
</dbReference>
<accession>A0A9D1M3G4</accession>
<dbReference type="Proteomes" id="UP000824107">
    <property type="component" value="Unassembled WGS sequence"/>
</dbReference>
<evidence type="ECO:0000313" key="1">
    <source>
        <dbReference type="EMBL" id="HIU52917.1"/>
    </source>
</evidence>
<dbReference type="CDD" id="cd07505">
    <property type="entry name" value="HAD_BPGM-like"/>
    <property type="match status" value="1"/>
</dbReference>
<protein>
    <submittedName>
        <fullName evidence="1">HAD family phosphatase</fullName>
    </submittedName>
</protein>
<dbReference type="PANTHER" id="PTHR18901">
    <property type="entry name" value="2-DEOXYGLUCOSE-6-PHOSPHATE PHOSPHATASE 2"/>
    <property type="match status" value="1"/>
</dbReference>
<comment type="caution">
    <text evidence="1">The sequence shown here is derived from an EMBL/GenBank/DDBJ whole genome shotgun (WGS) entry which is preliminary data.</text>
</comment>
<dbReference type="InterPro" id="IPR006439">
    <property type="entry name" value="HAD-SF_hydro_IA"/>
</dbReference>
<dbReference type="AlphaFoldDB" id="A0A9D1M3G4"/>
<reference evidence="1" key="2">
    <citation type="journal article" date="2021" name="PeerJ">
        <title>Extensive microbial diversity within the chicken gut microbiome revealed by metagenomics and culture.</title>
        <authorList>
            <person name="Gilroy R."/>
            <person name="Ravi A."/>
            <person name="Getino M."/>
            <person name="Pursley I."/>
            <person name="Horton D.L."/>
            <person name="Alikhan N.F."/>
            <person name="Baker D."/>
            <person name="Gharbi K."/>
            <person name="Hall N."/>
            <person name="Watson M."/>
            <person name="Adriaenssens E.M."/>
            <person name="Foster-Nyarko E."/>
            <person name="Jarju S."/>
            <person name="Secka A."/>
            <person name="Antonio M."/>
            <person name="Oren A."/>
            <person name="Chaudhuri R.R."/>
            <person name="La Ragione R."/>
            <person name="Hildebrand F."/>
            <person name="Pallen M.J."/>
        </authorList>
    </citation>
    <scope>NUCLEOTIDE SEQUENCE</scope>
    <source>
        <strain evidence="1">ChiW3-316</strain>
    </source>
</reference>
<dbReference type="SFLD" id="SFLDG01129">
    <property type="entry name" value="C1.5:_HAD__Beta-PGM__Phosphata"/>
    <property type="match status" value="1"/>
</dbReference>
<dbReference type="Pfam" id="PF13419">
    <property type="entry name" value="HAD_2"/>
    <property type="match status" value="1"/>
</dbReference>
<dbReference type="NCBIfam" id="TIGR01509">
    <property type="entry name" value="HAD-SF-IA-v3"/>
    <property type="match status" value="1"/>
</dbReference>
<dbReference type="EMBL" id="DVNC01000021">
    <property type="protein sequence ID" value="HIU52917.1"/>
    <property type="molecule type" value="Genomic_DNA"/>
</dbReference>
<name>A0A9D1M3G4_9PROT</name>
<dbReference type="Gene3D" id="1.10.150.240">
    <property type="entry name" value="Putative phosphatase, domain 2"/>
    <property type="match status" value="1"/>
</dbReference>
<organism evidence="1 2">
    <name type="scientific">Candidatus Scatocola faecipullorum</name>
    <dbReference type="NCBI Taxonomy" id="2840917"/>
    <lineage>
        <taxon>Bacteria</taxon>
        <taxon>Pseudomonadati</taxon>
        <taxon>Pseudomonadota</taxon>
        <taxon>Alphaproteobacteria</taxon>
        <taxon>Rhodospirillales</taxon>
        <taxon>Rhodospirillaceae</taxon>
        <taxon>Rhodospirillaceae incertae sedis</taxon>
        <taxon>Candidatus Scatocola</taxon>
    </lineage>
</organism>